<reference evidence="2 3" key="1">
    <citation type="submission" date="2023-12" db="EMBL/GenBank/DDBJ databases">
        <title>Genome sequencing and assembly of bacterial species from a model synthetic community.</title>
        <authorList>
            <person name="Hogle S.L."/>
        </authorList>
    </citation>
    <scope>NUCLEOTIDE SEQUENCE [LARGE SCALE GENOMIC DNA]</scope>
    <source>
        <strain evidence="2 3">HAMBI 2494</strain>
    </source>
</reference>
<evidence type="ECO:0000313" key="3">
    <source>
        <dbReference type="Proteomes" id="UP001325479"/>
    </source>
</evidence>
<dbReference type="EMBL" id="CP139965">
    <property type="protein sequence ID" value="WQD77400.1"/>
    <property type="molecule type" value="Genomic_DNA"/>
</dbReference>
<sequence>MAETYFSSDVAALGWQRHFALLADEIGRMRRTGETTLVWFSGEHSEFIRFNAGKVRQIGNVSQGTLTLRLIDGMRQAYASFTASGDAATDLREAAATVAMLRESLRDASDDPHVLFDTTPWTQETKRTGALPEPQTLVRLVEQSARHLDFVGFYAGGTVARGFASSAGSRGWYEVENFDFSWSLYGPGGRAIKTVYSGESWDDAVFARKMEEAAQRLPVLGEAPRVLAPGRYRAYLAPAALRELLGTTGWNGFSARQQQTAQSALYRLHRGEVAFDARVTMTEDLSLGITPAFNADGYLRESVPLVTEGRSAGQLTNARSAREYGLVPNGAHEGEVPTSLSMQGGDLAAADVLKALDTGLYIGNLWYVNFSDRLNGRLTGMTRFATFWVEGGRIVAPVDAMRFDDSLYRLLGSELERLDAEPQLLLSDHTYGERETGGMKLPGVLAKSFELTL</sequence>
<name>A0ABZ0WJ66_9BURK</name>
<evidence type="ECO:0000313" key="2">
    <source>
        <dbReference type="EMBL" id="WQD77400.1"/>
    </source>
</evidence>
<dbReference type="Gene3D" id="3.30.2290.10">
    <property type="entry name" value="PmbA/TldD superfamily"/>
    <property type="match status" value="1"/>
</dbReference>
<dbReference type="RefSeq" id="WP_114814277.1">
    <property type="nucleotide sequence ID" value="NZ_CP139965.1"/>
</dbReference>
<dbReference type="InterPro" id="IPR036059">
    <property type="entry name" value="TldD/PmbA_sf"/>
</dbReference>
<accession>A0ABZ0WJ66</accession>
<dbReference type="InterPro" id="IPR035068">
    <property type="entry name" value="TldD/PmbA_N"/>
</dbReference>
<organism evidence="2 3">
    <name type="scientific">Paraburkholderia kururiensis</name>
    <dbReference type="NCBI Taxonomy" id="984307"/>
    <lineage>
        <taxon>Bacteria</taxon>
        <taxon>Pseudomonadati</taxon>
        <taxon>Pseudomonadota</taxon>
        <taxon>Betaproteobacteria</taxon>
        <taxon>Burkholderiales</taxon>
        <taxon>Burkholderiaceae</taxon>
        <taxon>Paraburkholderia</taxon>
    </lineage>
</organism>
<dbReference type="Pfam" id="PF19289">
    <property type="entry name" value="PmbA_TldD_3rd"/>
    <property type="match status" value="1"/>
</dbReference>
<dbReference type="Proteomes" id="UP001325479">
    <property type="component" value="Chromosome"/>
</dbReference>
<evidence type="ECO:0000259" key="1">
    <source>
        <dbReference type="Pfam" id="PF19289"/>
    </source>
</evidence>
<keyword evidence="3" id="KW-1185">Reference proteome</keyword>
<dbReference type="InterPro" id="IPR045569">
    <property type="entry name" value="Metalloprtase-TldD/E_C"/>
</dbReference>
<protein>
    <submittedName>
        <fullName evidence="2">Metallopeptidase TldD-related protein</fullName>
    </submittedName>
</protein>
<proteinExistence type="predicted"/>
<dbReference type="SUPFAM" id="SSF111283">
    <property type="entry name" value="Putative modulator of DNA gyrase, PmbA/TldD"/>
    <property type="match status" value="1"/>
</dbReference>
<gene>
    <name evidence="2" type="ORF">U0042_25660</name>
</gene>
<feature type="domain" description="Metalloprotease TldD/E C-terminal" evidence="1">
    <location>
        <begin position="229"/>
        <end position="450"/>
    </location>
</feature>
<dbReference type="PANTHER" id="PTHR43666:SF1">
    <property type="entry name" value="CONSERVED PROTEIN"/>
    <property type="match status" value="1"/>
</dbReference>
<dbReference type="PANTHER" id="PTHR43666">
    <property type="entry name" value="TLDD PROTEIN"/>
    <property type="match status" value="1"/>
</dbReference>